<dbReference type="AlphaFoldDB" id="A0A182Y642"/>
<dbReference type="PANTHER" id="PTHR13347">
    <property type="entry name" value="HEAT REPEAT-CONTAINING PROTEIN 3"/>
    <property type="match status" value="1"/>
</dbReference>
<dbReference type="InterPro" id="IPR016024">
    <property type="entry name" value="ARM-type_fold"/>
</dbReference>
<reference evidence="4" key="1">
    <citation type="journal article" date="2014" name="Genome Biol.">
        <title>Genome analysis of a major urban malaria vector mosquito, Anopheles stephensi.</title>
        <authorList>
            <person name="Jiang X."/>
            <person name="Peery A."/>
            <person name="Hall A.B."/>
            <person name="Sharma A."/>
            <person name="Chen X.G."/>
            <person name="Waterhouse R.M."/>
            <person name="Komissarov A."/>
            <person name="Riehle M.M."/>
            <person name="Shouche Y."/>
            <person name="Sharakhova M.V."/>
            <person name="Lawson D."/>
            <person name="Pakpour N."/>
            <person name="Arensburger P."/>
            <person name="Davidson V.L."/>
            <person name="Eiglmeier K."/>
            <person name="Emrich S."/>
            <person name="George P."/>
            <person name="Kennedy R.C."/>
            <person name="Mane S.P."/>
            <person name="Maslen G."/>
            <person name="Oringanje C."/>
            <person name="Qi Y."/>
            <person name="Settlage R."/>
            <person name="Tojo M."/>
            <person name="Tubio J.M."/>
            <person name="Unger M.F."/>
            <person name="Wang B."/>
            <person name="Vernick K.D."/>
            <person name="Ribeiro J.M."/>
            <person name="James A.A."/>
            <person name="Michel K."/>
            <person name="Riehle M.A."/>
            <person name="Luckhart S."/>
            <person name="Sharakhov I.V."/>
            <person name="Tu Z."/>
        </authorList>
    </citation>
    <scope>NUCLEOTIDE SEQUENCE [LARGE SCALE GENOMIC DNA]</scope>
    <source>
        <strain evidence="4">Indian</strain>
    </source>
</reference>
<dbReference type="VEuPathDB" id="VectorBase:ASTEI03928"/>
<dbReference type="SMART" id="SM00185">
    <property type="entry name" value="ARM"/>
    <property type="match status" value="2"/>
</dbReference>
<dbReference type="PROSITE" id="PS00162">
    <property type="entry name" value="ALPHA_CA_1"/>
    <property type="match status" value="1"/>
</dbReference>
<sequence>MAMKWPEMFPQARGQRQSPVDIVTSKTQNSGDLQENPLRWTYVPENTRSLVNPGYCWRVDVNGKGSLLTGGPLQKEQFILEQFHCHWGCSDSRGSEHTVDGESFAGELHLVHWNQSKYKSFGEAAGHPDGLAVLGVFLKVGKPHPELDIIARLLPFITHKGDRVTLNKPLDPARLLPEGKAYWTYLGSLTTPPCSESVTWILFKEPIEVSHEQLELFREMRCYDAAEECPCDETLNKQFEYGKVINNFRPPLELGNRQLREAKKLKLHHNKTNPTGLMDANELIAQGLAESEKSGTPVEAIVEQLQSAVIEEKICGLQSLATICQGEPNVGELVRNDVIRIAASLLVDPDPSVRHATAGALRNLSVISVELCEFMVDQDVLTPLLVLLNRYPSSGQWTPTFDKNMQNQMDEHSDTFLHGVNLLWNLCESTSDALNAFNQSQLLENFVAFLNYNVYGQEIAIAVAQCLLVVSEDNASSWRVLANHGAELVSLLAIQVVDNSTLMLRALAAGIIGNVPVLLSSHTSKVLICVSKTLEMNHRSALGNLTSMLPLEPQKDVVDLEVTDDVVFDEETEAQSHQRRRKADLPSEGELEVRDVGRLLQSQRIAAEILTNICSSDDDWQSEGNENENNEGSDAESVYDYDTNGLNESVENTDKISVEVLEAIKSLALVEKLWQKAQPVAENVYQMLVESEQGTLKKLDAMRISAMLCLHNLCNNISTDDLGGPAAVYNVWIDLGQQVFQGQRNGKLLEASTSLMRAALEHLRKSPELFQQMTENDLQLMLNGVTGCEDIEIRANWLRMLGILGCLLPESHVKVIIDFVLNTCANEPDVWVLAEALDSMMDIFADNDWHSIMHELGMVAKCKQLDRIMREKMKRDKRQLGDRFPAVSTVRTNLSRFCKYLETELKTFKPNMES</sequence>
<accession>A0A182Y642</accession>
<evidence type="ECO:0000256" key="2">
    <source>
        <dbReference type="SAM" id="MobiDB-lite"/>
    </source>
</evidence>
<dbReference type="STRING" id="30069.A0A182Y642"/>
<dbReference type="Pfam" id="PF00194">
    <property type="entry name" value="Carb_anhydrase"/>
    <property type="match status" value="1"/>
</dbReference>
<comment type="similarity">
    <text evidence="1">Belongs to the nuclear import and ribosome assembly adapter family.</text>
</comment>
<evidence type="ECO:0000313" key="3">
    <source>
        <dbReference type="EnsemblMetazoa" id="ASTEI03928-PA"/>
    </source>
</evidence>
<dbReference type="Proteomes" id="UP000076408">
    <property type="component" value="Unassembled WGS sequence"/>
</dbReference>
<dbReference type="OMA" id="HWNQSKY"/>
<dbReference type="GO" id="GO:0051082">
    <property type="term" value="F:unfolded protein binding"/>
    <property type="evidence" value="ECO:0007669"/>
    <property type="project" value="TreeGrafter"/>
</dbReference>
<dbReference type="CDD" id="cd00326">
    <property type="entry name" value="alpha_CA"/>
    <property type="match status" value="1"/>
</dbReference>
<dbReference type="InterPro" id="IPR011989">
    <property type="entry name" value="ARM-like"/>
</dbReference>
<dbReference type="Gene3D" id="1.25.10.10">
    <property type="entry name" value="Leucine-rich Repeat Variant"/>
    <property type="match status" value="1"/>
</dbReference>
<reference evidence="3" key="2">
    <citation type="submission" date="2020-05" db="UniProtKB">
        <authorList>
            <consortium name="EnsemblMetazoa"/>
        </authorList>
    </citation>
    <scope>IDENTIFICATION</scope>
    <source>
        <strain evidence="3">Indian</strain>
    </source>
</reference>
<dbReference type="InterPro" id="IPR036398">
    <property type="entry name" value="CA_dom_sf"/>
</dbReference>
<dbReference type="GO" id="GO:0004089">
    <property type="term" value="F:carbonate dehydratase activity"/>
    <property type="evidence" value="ECO:0007669"/>
    <property type="project" value="InterPro"/>
</dbReference>
<dbReference type="VEuPathDB" id="VectorBase:ASTEI20_046123"/>
<organism evidence="3 4">
    <name type="scientific">Anopheles stephensi</name>
    <name type="common">Indo-Pakistan malaria mosquito</name>
    <dbReference type="NCBI Taxonomy" id="30069"/>
    <lineage>
        <taxon>Eukaryota</taxon>
        <taxon>Metazoa</taxon>
        <taxon>Ecdysozoa</taxon>
        <taxon>Arthropoda</taxon>
        <taxon>Hexapoda</taxon>
        <taxon>Insecta</taxon>
        <taxon>Pterygota</taxon>
        <taxon>Neoptera</taxon>
        <taxon>Endopterygota</taxon>
        <taxon>Diptera</taxon>
        <taxon>Nematocera</taxon>
        <taxon>Culicoidea</taxon>
        <taxon>Culicidae</taxon>
        <taxon>Anophelinae</taxon>
        <taxon>Anopheles</taxon>
    </lineage>
</organism>
<dbReference type="InterPro" id="IPR001148">
    <property type="entry name" value="CA_dom"/>
</dbReference>
<dbReference type="InterPro" id="IPR057990">
    <property type="entry name" value="TPR_SYO1"/>
</dbReference>
<dbReference type="Pfam" id="PF25567">
    <property type="entry name" value="TPR_SYO1"/>
    <property type="match status" value="1"/>
</dbReference>
<dbReference type="InterPro" id="IPR000225">
    <property type="entry name" value="Armadillo"/>
</dbReference>
<dbReference type="Gene3D" id="3.10.200.10">
    <property type="entry name" value="Alpha carbonic anhydrase"/>
    <property type="match status" value="1"/>
</dbReference>
<dbReference type="GO" id="GO:0006606">
    <property type="term" value="P:protein import into nucleus"/>
    <property type="evidence" value="ECO:0007669"/>
    <property type="project" value="TreeGrafter"/>
</dbReference>
<dbReference type="GO" id="GO:0008270">
    <property type="term" value="F:zinc ion binding"/>
    <property type="evidence" value="ECO:0007669"/>
    <property type="project" value="InterPro"/>
</dbReference>
<dbReference type="PROSITE" id="PS51144">
    <property type="entry name" value="ALPHA_CA_2"/>
    <property type="match status" value="1"/>
</dbReference>
<evidence type="ECO:0000256" key="1">
    <source>
        <dbReference type="ARBA" id="ARBA00049983"/>
    </source>
</evidence>
<dbReference type="GO" id="GO:0042273">
    <property type="term" value="P:ribosomal large subunit biogenesis"/>
    <property type="evidence" value="ECO:0007669"/>
    <property type="project" value="TreeGrafter"/>
</dbReference>
<feature type="region of interest" description="Disordered" evidence="2">
    <location>
        <begin position="1"/>
        <end position="20"/>
    </location>
</feature>
<dbReference type="EnsemblMetazoa" id="ASTEI03928-RA">
    <property type="protein sequence ID" value="ASTEI03928-PA"/>
    <property type="gene ID" value="ASTEI03928"/>
</dbReference>
<protein>
    <submittedName>
        <fullName evidence="3">Uncharacterized protein</fullName>
    </submittedName>
</protein>
<dbReference type="InterPro" id="IPR018338">
    <property type="entry name" value="Carbonic_anhydrase_a-class_CS"/>
</dbReference>
<dbReference type="VEuPathDB" id="VectorBase:ASTEI20_034452"/>
<name>A0A182Y642_ANOST</name>
<dbReference type="PANTHER" id="PTHR13347:SF1">
    <property type="entry name" value="HEAT REPEAT-CONTAINING PROTEIN 3"/>
    <property type="match status" value="1"/>
</dbReference>
<dbReference type="VEuPathDB" id="VectorBase:ASTE003184"/>
<keyword evidence="4" id="KW-1185">Reference proteome</keyword>
<dbReference type="CDD" id="cd13394">
    <property type="entry name" value="Syo1_like"/>
    <property type="match status" value="1"/>
</dbReference>
<feature type="region of interest" description="Disordered" evidence="2">
    <location>
        <begin position="617"/>
        <end position="639"/>
    </location>
</feature>
<dbReference type="SUPFAM" id="SSF48371">
    <property type="entry name" value="ARM repeat"/>
    <property type="match status" value="1"/>
</dbReference>
<dbReference type="InterPro" id="IPR052616">
    <property type="entry name" value="SYO1-like"/>
</dbReference>
<proteinExistence type="inferred from homology"/>
<dbReference type="SUPFAM" id="SSF51069">
    <property type="entry name" value="Carbonic anhydrase"/>
    <property type="match status" value="1"/>
</dbReference>
<evidence type="ECO:0000313" key="4">
    <source>
        <dbReference type="Proteomes" id="UP000076408"/>
    </source>
</evidence>
<dbReference type="SMART" id="SM01057">
    <property type="entry name" value="Carb_anhydrase"/>
    <property type="match status" value="1"/>
</dbReference>